<dbReference type="Gene3D" id="3.40.30.10">
    <property type="entry name" value="Glutaredoxin"/>
    <property type="match status" value="1"/>
</dbReference>
<dbReference type="InterPro" id="IPR016639">
    <property type="entry name" value="GST_Omega/GSH"/>
</dbReference>
<evidence type="ECO:0000259" key="1">
    <source>
        <dbReference type="PROSITE" id="PS50405"/>
    </source>
</evidence>
<evidence type="ECO:0000313" key="2">
    <source>
        <dbReference type="EMBL" id="KAL0486316.1"/>
    </source>
</evidence>
<dbReference type="AlphaFoldDB" id="A0AAW2ZAY7"/>
<dbReference type="PANTHER" id="PTHR32419:SF6">
    <property type="entry name" value="GLUTATHIONE S-TRANSFERASE OMEGA-LIKE 1-RELATED"/>
    <property type="match status" value="1"/>
</dbReference>
<reference evidence="2 3" key="1">
    <citation type="submission" date="2024-03" db="EMBL/GenBank/DDBJ databases">
        <title>The Acrasis kona genome and developmental transcriptomes reveal deep origins of eukaryotic multicellular pathways.</title>
        <authorList>
            <person name="Sheikh S."/>
            <person name="Fu C.-J."/>
            <person name="Brown M.W."/>
            <person name="Baldauf S.L."/>
        </authorList>
    </citation>
    <scope>NUCLEOTIDE SEQUENCE [LARGE SCALE GENOMIC DNA]</scope>
    <source>
        <strain evidence="2 3">ATCC MYA-3509</strain>
    </source>
</reference>
<dbReference type="InterPro" id="IPR010987">
    <property type="entry name" value="Glutathione-S-Trfase_C-like"/>
</dbReference>
<gene>
    <name evidence="2" type="ORF">AKO1_001949</name>
</gene>
<proteinExistence type="predicted"/>
<organism evidence="2 3">
    <name type="scientific">Acrasis kona</name>
    <dbReference type="NCBI Taxonomy" id="1008807"/>
    <lineage>
        <taxon>Eukaryota</taxon>
        <taxon>Discoba</taxon>
        <taxon>Heterolobosea</taxon>
        <taxon>Tetramitia</taxon>
        <taxon>Eutetramitia</taxon>
        <taxon>Acrasidae</taxon>
        <taxon>Acrasis</taxon>
    </lineage>
</organism>
<name>A0AAW2ZAY7_9EUKA</name>
<dbReference type="GO" id="GO:0005737">
    <property type="term" value="C:cytoplasm"/>
    <property type="evidence" value="ECO:0007669"/>
    <property type="project" value="TreeGrafter"/>
</dbReference>
<evidence type="ECO:0000313" key="3">
    <source>
        <dbReference type="Proteomes" id="UP001431209"/>
    </source>
</evidence>
<dbReference type="PROSITE" id="PS50405">
    <property type="entry name" value="GST_CTER"/>
    <property type="match status" value="1"/>
</dbReference>
<keyword evidence="3" id="KW-1185">Reference proteome</keyword>
<comment type="caution">
    <text evidence="2">The sequence shown here is derived from an EMBL/GenBank/DDBJ whole genome shotgun (WGS) entry which is preliminary data.</text>
</comment>
<dbReference type="InterPro" id="IPR036282">
    <property type="entry name" value="Glutathione-S-Trfase_C_sf"/>
</dbReference>
<protein>
    <submittedName>
        <fullName evidence="2">Glutathionyl-hydroquinone reductase</fullName>
    </submittedName>
</protein>
<accession>A0AAW2ZAY7</accession>
<sequence length="283" mass="31399">MAAKGCIIDDKWVNGGSATNPTQLPDKLDDSHELYLYVSVPCPFAQSVWIAKELKNVPQLNVVVTSPIQGDEGWSFDETYPDRVLNKKNLHEVYSAAGSHYTGASSVPLVYDATTKSLASNTTVVLMGICDQIGKNQTYTLFPKDKEQDIKAFIATLGGKLNYFAAMNKSEEDAKAALAPLLAYLEELDSRLKDQKYIFGDHLTAADVRLFTILVRYELLAVGVIKAARSLKEYPNVWRHTKDIYNTANIKDTINQKQVRDGFYLKYGINPGPVAQPELDLSA</sequence>
<dbReference type="GO" id="GO:0004364">
    <property type="term" value="F:glutathione transferase activity"/>
    <property type="evidence" value="ECO:0007669"/>
    <property type="project" value="InterPro"/>
</dbReference>
<dbReference type="PANTHER" id="PTHR32419">
    <property type="entry name" value="GLUTATHIONYL-HYDROQUINONE REDUCTASE"/>
    <property type="match status" value="1"/>
</dbReference>
<dbReference type="Proteomes" id="UP001431209">
    <property type="component" value="Unassembled WGS sequence"/>
</dbReference>
<feature type="domain" description="GST C-terminal" evidence="1">
    <location>
        <begin position="115"/>
        <end position="263"/>
    </location>
</feature>
<dbReference type="Gene3D" id="1.20.1050.10">
    <property type="match status" value="1"/>
</dbReference>
<dbReference type="Pfam" id="PF13410">
    <property type="entry name" value="GST_C_2"/>
    <property type="match status" value="1"/>
</dbReference>
<dbReference type="EMBL" id="JAOPGA020001215">
    <property type="protein sequence ID" value="KAL0486316.1"/>
    <property type="molecule type" value="Genomic_DNA"/>
</dbReference>
<dbReference type="SUPFAM" id="SSF47616">
    <property type="entry name" value="GST C-terminal domain-like"/>
    <property type="match status" value="1"/>
</dbReference>